<dbReference type="InterPro" id="IPR011009">
    <property type="entry name" value="Kinase-like_dom_sf"/>
</dbReference>
<dbReference type="InterPro" id="IPR011990">
    <property type="entry name" value="TPR-like_helical_dom_sf"/>
</dbReference>
<comment type="similarity">
    <text evidence="11">Belongs to the protein kinase superfamily. Ser/Thr protein kinase family. CDPK subfamily.</text>
</comment>
<dbReference type="PROSITE" id="PS50222">
    <property type="entry name" value="EF_HAND_2"/>
    <property type="match status" value="1"/>
</dbReference>
<dbReference type="Pfam" id="PF00069">
    <property type="entry name" value="Pkinase"/>
    <property type="match status" value="1"/>
</dbReference>
<dbReference type="PANTHER" id="PTHR24348">
    <property type="entry name" value="SERINE/THREONINE-PROTEIN KINASE UNC-51-RELATED"/>
    <property type="match status" value="1"/>
</dbReference>
<keyword evidence="8" id="KW-0418">Kinase</keyword>
<dbReference type="SUPFAM" id="SSF48452">
    <property type="entry name" value="TPR-like"/>
    <property type="match status" value="1"/>
</dbReference>
<evidence type="ECO:0000256" key="15">
    <source>
        <dbReference type="PROSITE-ProRule" id="PRU10141"/>
    </source>
</evidence>
<keyword evidence="7 15" id="KW-0547">Nucleotide-binding</keyword>
<keyword evidence="6" id="KW-0677">Repeat</keyword>
<dbReference type="PROSITE" id="PS00108">
    <property type="entry name" value="PROTEIN_KINASE_ST"/>
    <property type="match status" value="1"/>
</dbReference>
<evidence type="ECO:0000256" key="10">
    <source>
        <dbReference type="ARBA" id="ARBA00022840"/>
    </source>
</evidence>
<sequence>MPHARSATPVPNLRQSYLPQQAHVPCHYAQKLKQQLQVKQQMVRQMEPFRKVKGQWVDYWSEYHQCWIPASILDVDPESGGVVLDVKPSTALRLHDQWKVRCRRMPSPEQVSAVHHLLANVQLEEQAERFFREVGYGKGDVIQSAEEVTVLGEKVNNLVGLLGCQVHLKVKLQAQNGLSFDDFRSIFADIAHLQQDMSVQALQKDIAETAVSGTPDSKYEMCETLGKGTYGEVIKARDRQTRQVRAIKVINKEKVHGDMEFLKQEIQNLIQLDHPHVLKLLEFYNSHDRVFLVTDYCARGELHKHISDANKSRKPIPQVWIAHVMKQVLSAITHIHANGIIHLDIKSQNIMLMPALETKVQFVQADHQAVCSNNIFKELPHVMVIDLGVATIFQPGNFKRGTPMGTPSTMAPEIWRGEITPKADVFSCGCVLFEMLSFQMPWDFKYRGNKQDARQFWDARPKPHMERVLQAPADAQTMILKMLEQDRATRLSAADALREPFVQLASDGIPVTKMEKGLNLVIRLVTTCDRDAFYKLICLKIAQEWPPNEMPSFKGVFNEFDDEGTGMLQESALVRKFVSCGFEEQQAKRAAASMNLSQNKNAVDWTEFVAACIDLGNPKLEPCIQMIFLNADKDGDGLLSLQDIQSMLPEAHRNAREAAQAIFLQITGRASESGGARMDWHSFVTYLRRQARAGMPEEPSIEAEPEEKAPPDIISNVTDALRATADEWISSLSSVGQNLFGGKAERGQGGRLRGDDAVLQSLKEMGYCEEAINVKVLKWCRQHSLTDLQSDDRFYLELDRLRDGKAAQDSFSFNVFDNARSFVQPFNLVDGVQEKASTMEAGLALQQEVERLKAQGSDEFRLGEFQAAFECYALALQSLERWAFVDSALVSTLASNQALCLLKLEQFQGAEERASAALAADGSNSKAAYRRGLARLKLGEARGAAEDLQKALRLDPNSEIRRKLAEAKQLMAPPEQEELAVAAAAASALGKDGGLYSTKHDLNEGRLAESYKEQREWVKSIDSWKEITEISFAEEENKNCISIYMSLPGIHEIAPNKVCVWMTASTLEVRIVDLQGANWCYVAQELWGHINPEKSTWKIRKDKLSLKLDKRAARSFDRWEKLRRI</sequence>
<comment type="catalytic activity">
    <reaction evidence="13">
        <text>L-seryl-[protein] + ATP = O-phospho-L-seryl-[protein] + ADP + H(+)</text>
        <dbReference type="Rhea" id="RHEA:17989"/>
        <dbReference type="Rhea" id="RHEA-COMP:9863"/>
        <dbReference type="Rhea" id="RHEA-COMP:11604"/>
        <dbReference type="ChEBI" id="CHEBI:15378"/>
        <dbReference type="ChEBI" id="CHEBI:29999"/>
        <dbReference type="ChEBI" id="CHEBI:30616"/>
        <dbReference type="ChEBI" id="CHEBI:83421"/>
        <dbReference type="ChEBI" id="CHEBI:456216"/>
        <dbReference type="EC" id="2.7.11.1"/>
    </reaction>
</comment>
<dbReference type="EC" id="2.7.11.1" evidence="2"/>
<keyword evidence="3" id="KW-0723">Serine/threonine-protein kinase</keyword>
<keyword evidence="4" id="KW-0808">Transferase</keyword>
<dbReference type="InterPro" id="IPR002048">
    <property type="entry name" value="EF_hand_dom"/>
</dbReference>
<feature type="domain" description="Protein kinase" evidence="16">
    <location>
        <begin position="219"/>
        <end position="502"/>
    </location>
</feature>
<dbReference type="GO" id="GO:0004674">
    <property type="term" value="F:protein serine/threonine kinase activity"/>
    <property type="evidence" value="ECO:0007669"/>
    <property type="project" value="UniProtKB-KW"/>
</dbReference>
<evidence type="ECO:0000256" key="1">
    <source>
        <dbReference type="ARBA" id="ARBA00001946"/>
    </source>
</evidence>
<keyword evidence="10 15" id="KW-0067">ATP-binding</keyword>
<dbReference type="InterPro" id="IPR019734">
    <property type="entry name" value="TPR_rpt"/>
</dbReference>
<evidence type="ECO:0000256" key="12">
    <source>
        <dbReference type="ARBA" id="ARBA00047899"/>
    </source>
</evidence>
<keyword evidence="9" id="KW-0106">Calcium</keyword>
<dbReference type="PROSITE" id="PS51203">
    <property type="entry name" value="CS"/>
    <property type="match status" value="1"/>
</dbReference>
<name>A0AA36HVL9_9DINO</name>
<evidence type="ECO:0000256" key="5">
    <source>
        <dbReference type="ARBA" id="ARBA00022723"/>
    </source>
</evidence>
<proteinExistence type="inferred from homology"/>
<dbReference type="InterPro" id="IPR045269">
    <property type="entry name" value="Atg1-like"/>
</dbReference>
<evidence type="ECO:0000259" key="17">
    <source>
        <dbReference type="PROSITE" id="PS50222"/>
    </source>
</evidence>
<evidence type="ECO:0000256" key="7">
    <source>
        <dbReference type="ARBA" id="ARBA00022741"/>
    </source>
</evidence>
<dbReference type="InterPro" id="IPR008978">
    <property type="entry name" value="HSP20-like_chaperone"/>
</dbReference>
<keyword evidence="14" id="KW-0802">TPR repeat</keyword>
<evidence type="ECO:0000259" key="16">
    <source>
        <dbReference type="PROSITE" id="PS50011"/>
    </source>
</evidence>
<evidence type="ECO:0000256" key="3">
    <source>
        <dbReference type="ARBA" id="ARBA00022527"/>
    </source>
</evidence>
<dbReference type="Gene3D" id="1.10.238.10">
    <property type="entry name" value="EF-hand"/>
    <property type="match status" value="2"/>
</dbReference>
<dbReference type="PROSITE" id="PS50005">
    <property type="entry name" value="TPR"/>
    <property type="match status" value="1"/>
</dbReference>
<dbReference type="PROSITE" id="PS00107">
    <property type="entry name" value="PROTEIN_KINASE_ATP"/>
    <property type="match status" value="1"/>
</dbReference>
<dbReference type="Pfam" id="PF04969">
    <property type="entry name" value="CS"/>
    <property type="match status" value="1"/>
</dbReference>
<evidence type="ECO:0000256" key="2">
    <source>
        <dbReference type="ARBA" id="ARBA00012513"/>
    </source>
</evidence>
<gene>
    <name evidence="19" type="ORF">EVOR1521_LOCUS5087</name>
</gene>
<dbReference type="Gene3D" id="1.10.510.10">
    <property type="entry name" value="Transferase(Phosphotransferase) domain 1"/>
    <property type="match status" value="1"/>
</dbReference>
<organism evidence="19 20">
    <name type="scientific">Effrenium voratum</name>
    <dbReference type="NCBI Taxonomy" id="2562239"/>
    <lineage>
        <taxon>Eukaryota</taxon>
        <taxon>Sar</taxon>
        <taxon>Alveolata</taxon>
        <taxon>Dinophyceae</taxon>
        <taxon>Suessiales</taxon>
        <taxon>Symbiodiniaceae</taxon>
        <taxon>Effrenium</taxon>
    </lineage>
</organism>
<dbReference type="InterPro" id="IPR018247">
    <property type="entry name" value="EF_Hand_1_Ca_BS"/>
</dbReference>
<evidence type="ECO:0000256" key="9">
    <source>
        <dbReference type="ARBA" id="ARBA00022837"/>
    </source>
</evidence>
<dbReference type="GO" id="GO:0010506">
    <property type="term" value="P:regulation of autophagy"/>
    <property type="evidence" value="ECO:0007669"/>
    <property type="project" value="InterPro"/>
</dbReference>
<dbReference type="FunFam" id="3.30.200.20:FF:000315">
    <property type="entry name" value="Calcium-dependent protein kinase 3"/>
    <property type="match status" value="1"/>
</dbReference>
<dbReference type="GO" id="GO:0005524">
    <property type="term" value="F:ATP binding"/>
    <property type="evidence" value="ECO:0007669"/>
    <property type="project" value="UniProtKB-UniRule"/>
</dbReference>
<reference evidence="19" key="1">
    <citation type="submission" date="2023-08" db="EMBL/GenBank/DDBJ databases">
        <authorList>
            <person name="Chen Y."/>
            <person name="Shah S."/>
            <person name="Dougan E. K."/>
            <person name="Thang M."/>
            <person name="Chan C."/>
        </authorList>
    </citation>
    <scope>NUCLEOTIDE SEQUENCE</scope>
</reference>
<dbReference type="GO" id="GO:0005509">
    <property type="term" value="F:calcium ion binding"/>
    <property type="evidence" value="ECO:0007669"/>
    <property type="project" value="InterPro"/>
</dbReference>
<keyword evidence="5" id="KW-0479">Metal-binding</keyword>
<evidence type="ECO:0000256" key="6">
    <source>
        <dbReference type="ARBA" id="ARBA00022737"/>
    </source>
</evidence>
<dbReference type="InterPro" id="IPR008271">
    <property type="entry name" value="Ser/Thr_kinase_AS"/>
</dbReference>
<accession>A0AA36HVL9</accession>
<evidence type="ECO:0000256" key="8">
    <source>
        <dbReference type="ARBA" id="ARBA00022777"/>
    </source>
</evidence>
<evidence type="ECO:0000256" key="13">
    <source>
        <dbReference type="ARBA" id="ARBA00048679"/>
    </source>
</evidence>
<dbReference type="Proteomes" id="UP001178507">
    <property type="component" value="Unassembled WGS sequence"/>
</dbReference>
<feature type="repeat" description="TPR" evidence="14">
    <location>
        <begin position="925"/>
        <end position="958"/>
    </location>
</feature>
<evidence type="ECO:0000256" key="4">
    <source>
        <dbReference type="ARBA" id="ARBA00022679"/>
    </source>
</evidence>
<dbReference type="Gene3D" id="3.30.200.20">
    <property type="entry name" value="Phosphorylase Kinase, domain 1"/>
    <property type="match status" value="1"/>
</dbReference>
<dbReference type="GO" id="GO:0005737">
    <property type="term" value="C:cytoplasm"/>
    <property type="evidence" value="ECO:0007669"/>
    <property type="project" value="TreeGrafter"/>
</dbReference>
<dbReference type="AlphaFoldDB" id="A0AA36HVL9"/>
<feature type="domain" description="EF-hand" evidence="17">
    <location>
        <begin position="619"/>
        <end position="654"/>
    </location>
</feature>
<feature type="domain" description="CS" evidence="18">
    <location>
        <begin position="1025"/>
        <end position="1123"/>
    </location>
</feature>
<protein>
    <recommendedName>
        <fullName evidence="2">non-specific serine/threonine protein kinase</fullName>
        <ecNumber evidence="2">2.7.11.1</ecNumber>
    </recommendedName>
</protein>
<dbReference type="InterPro" id="IPR007052">
    <property type="entry name" value="CS_dom"/>
</dbReference>
<dbReference type="Gene3D" id="2.60.40.790">
    <property type="match status" value="1"/>
</dbReference>
<evidence type="ECO:0000313" key="20">
    <source>
        <dbReference type="Proteomes" id="UP001178507"/>
    </source>
</evidence>
<keyword evidence="20" id="KW-1185">Reference proteome</keyword>
<dbReference type="InterPro" id="IPR011992">
    <property type="entry name" value="EF-hand-dom_pair"/>
</dbReference>
<dbReference type="Gene3D" id="1.25.40.10">
    <property type="entry name" value="Tetratricopeptide repeat domain"/>
    <property type="match status" value="1"/>
</dbReference>
<comment type="catalytic activity">
    <reaction evidence="12">
        <text>L-threonyl-[protein] + ATP = O-phospho-L-threonyl-[protein] + ADP + H(+)</text>
        <dbReference type="Rhea" id="RHEA:46608"/>
        <dbReference type="Rhea" id="RHEA-COMP:11060"/>
        <dbReference type="Rhea" id="RHEA-COMP:11605"/>
        <dbReference type="ChEBI" id="CHEBI:15378"/>
        <dbReference type="ChEBI" id="CHEBI:30013"/>
        <dbReference type="ChEBI" id="CHEBI:30616"/>
        <dbReference type="ChEBI" id="CHEBI:61977"/>
        <dbReference type="ChEBI" id="CHEBI:456216"/>
        <dbReference type="EC" id="2.7.11.1"/>
    </reaction>
</comment>
<comment type="cofactor">
    <cofactor evidence="1">
        <name>Mg(2+)</name>
        <dbReference type="ChEBI" id="CHEBI:18420"/>
    </cofactor>
</comment>
<dbReference type="SUPFAM" id="SSF47473">
    <property type="entry name" value="EF-hand"/>
    <property type="match status" value="1"/>
</dbReference>
<comment type="caution">
    <text evidence="19">The sequence shown here is derived from an EMBL/GenBank/DDBJ whole genome shotgun (WGS) entry which is preliminary data.</text>
</comment>
<dbReference type="SMART" id="SM00028">
    <property type="entry name" value="TPR"/>
    <property type="match status" value="3"/>
</dbReference>
<dbReference type="InterPro" id="IPR000719">
    <property type="entry name" value="Prot_kinase_dom"/>
</dbReference>
<dbReference type="InterPro" id="IPR017441">
    <property type="entry name" value="Protein_kinase_ATP_BS"/>
</dbReference>
<dbReference type="PROSITE" id="PS50011">
    <property type="entry name" value="PROTEIN_KINASE_DOM"/>
    <property type="match status" value="1"/>
</dbReference>
<evidence type="ECO:0000256" key="14">
    <source>
        <dbReference type="PROSITE-ProRule" id="PRU00339"/>
    </source>
</evidence>
<evidence type="ECO:0000256" key="11">
    <source>
        <dbReference type="ARBA" id="ARBA00024334"/>
    </source>
</evidence>
<evidence type="ECO:0000313" key="19">
    <source>
        <dbReference type="EMBL" id="CAJ1375906.1"/>
    </source>
</evidence>
<dbReference type="SUPFAM" id="SSF49764">
    <property type="entry name" value="HSP20-like chaperones"/>
    <property type="match status" value="1"/>
</dbReference>
<feature type="binding site" evidence="15">
    <location>
        <position position="248"/>
    </location>
    <ligand>
        <name>ATP</name>
        <dbReference type="ChEBI" id="CHEBI:30616"/>
    </ligand>
</feature>
<dbReference type="EMBL" id="CAUJNA010000347">
    <property type="protein sequence ID" value="CAJ1375906.1"/>
    <property type="molecule type" value="Genomic_DNA"/>
</dbReference>
<dbReference type="SUPFAM" id="SSF56112">
    <property type="entry name" value="Protein kinase-like (PK-like)"/>
    <property type="match status" value="1"/>
</dbReference>
<dbReference type="PROSITE" id="PS00018">
    <property type="entry name" value="EF_HAND_1"/>
    <property type="match status" value="1"/>
</dbReference>
<evidence type="ECO:0000259" key="18">
    <source>
        <dbReference type="PROSITE" id="PS51203"/>
    </source>
</evidence>
<dbReference type="SMART" id="SM00220">
    <property type="entry name" value="S_TKc"/>
    <property type="match status" value="1"/>
</dbReference>